<dbReference type="GO" id="GO:0005524">
    <property type="term" value="F:ATP binding"/>
    <property type="evidence" value="ECO:0007669"/>
    <property type="project" value="UniProtKB-KW"/>
</dbReference>
<dbReference type="FunFam" id="3.30.70.1230:FF:000040">
    <property type="entry name" value="Ca(2+)/calmodulin-responsive adenylate cyclase"/>
    <property type="match status" value="1"/>
</dbReference>
<sequence>MYTKYLTDRGQRLAFIETHKAMEHKKESEKELQRTQKLLDSILPNIVNNQIRSEMYKGTDPTVETQFNKLYVYPMDNVSILFADIKGFTELASKTSAQQLVKILNDLFARFDRIAEDNHCLRVKLLGDCYYCVSQFESDNWKTRPDHAVCSVETGLHMIKAIKDVRLHTHVDLNMRIGIHSGSVMCGVLGNKKWHFDVWSNDVIIANHMESGGIPGRVHISEATLKCLNDAYEVEPGNGGCRDNHLKMLNVKTYLIKRTEPLRPKRRFGTRSSAHLAGSVATAAPPCATPTALPKSISASGSGSIGGVTATGNDGASIDGRSLEYAATIAVPAQQPTQLLQQQQKKNISLNSLPNVVEGVAMDSRRIRNGCGVMGGAGGTGGGGTGPCGMSTVSSPTAMMSAPLEVQLRPRNGACSIQNLAEAIDGKGLIIEDESTTDWIPEIPFKNLNSPEDGLNRADSILVDTKEDHRVSVAVLDEEIDEFIEQNIQINSNKEIRREYLNPWTLKFKDKSQEQKFCQLREDMFRSNMLCVFVIWIFMVLCQVIIIPRCTRLIICLSVGTVILTFCCVLVMAEEFPGLPRCLKTNSAKLVHQRQRRTLFICGVIVSMCMLSAIGLVLCPSSTYIGTADEHSRFLRMVSPYSNTSMTEKEFKLNVYLSATIHHNITISTPASGGPTPLVDITSSGPSDEFVRSTLNALTLNLTPPLPQSHRPYTLTTNGHSVSLSNLSYSDASVMQSSSDVEGQCAHPEYLVFTWVLCLVSLATALKLYYLVKALMALAMVAFYTTLIMMKFGSGDSFSLVELSRLGMPLGVQMLILLISFLVMVCYHARLVEVTSRLDFIWKEQAERELTNMKSNRALNDTLIKNILPDHVATYYLSDEHTDELYSKMHNLCGVMFASIPNFQDFYSEDIDNGKACIRILNEIICDFDELLEEPRFASVEKIKTVGATYMAAAGLNHEHLRLRGETSEDSVCDLVEFAFAMKQKLEEINGDAFNNFQLRVGICSGPLVSGVIGARKPVYDIWGNTVNVASRMDSTGENWRVQVPENTAELLCSRGYTCVKRGEIAVKGKGMMTTFYVHPKGISESQLISPVRMPAGIPLAQTPNLQRQTSHHGSFSAVVFGMLQASKRSTAIAGTPTGTPSPQIRRGHRGSTFSSVRLSQKSTTVNPVRRNTTRVRGRSYRQKKSSSNNSIVTQASSSYMPSFRRIDQIETTISKSHNDAL</sequence>
<dbReference type="PROSITE" id="PS00452">
    <property type="entry name" value="GUANYLATE_CYCLASE_1"/>
    <property type="match status" value="1"/>
</dbReference>
<dbReference type="GO" id="GO:0004016">
    <property type="term" value="F:adenylate cyclase activity"/>
    <property type="evidence" value="ECO:0007669"/>
    <property type="project" value="UniProtKB-EC"/>
</dbReference>
<keyword evidence="11" id="KW-0115">cAMP biosynthesis</keyword>
<comment type="cofactor">
    <cofactor evidence="2">
        <name>Mg(2+)</name>
        <dbReference type="ChEBI" id="CHEBI:18420"/>
    </cofactor>
</comment>
<dbReference type="GO" id="GO:0001582">
    <property type="term" value="P:detection of chemical stimulus involved in sensory perception of sweet taste"/>
    <property type="evidence" value="ECO:0000315"/>
    <property type="project" value="FlyBase"/>
</dbReference>
<evidence type="ECO:0000256" key="13">
    <source>
        <dbReference type="ARBA" id="ARBA00023239"/>
    </source>
</evidence>
<accession>Q7KLG6</accession>
<dbReference type="AlphaFoldDB" id="Q7KLG6"/>
<evidence type="ECO:0000256" key="3">
    <source>
        <dbReference type="ARBA" id="ARBA00004141"/>
    </source>
</evidence>
<feature type="transmembrane region" description="Helical" evidence="16">
    <location>
        <begin position="806"/>
        <end position="827"/>
    </location>
</feature>
<dbReference type="FunFam" id="3.30.70.1230:FF:000032">
    <property type="entry name" value="Adenylyl cyclase 78C"/>
    <property type="match status" value="1"/>
</dbReference>
<dbReference type="AGR" id="FB:FBgn0024150"/>
<proteinExistence type="evidence at transcript level"/>
<dbReference type="Pfam" id="PF00211">
    <property type="entry name" value="Guanylate_cyc"/>
    <property type="match status" value="2"/>
</dbReference>
<dbReference type="InterPro" id="IPR009398">
    <property type="entry name" value="Adcy_conserved_dom"/>
</dbReference>
<evidence type="ECO:0000256" key="2">
    <source>
        <dbReference type="ARBA" id="ARBA00001946"/>
    </source>
</evidence>
<feature type="compositionally biased region" description="Basic residues" evidence="15">
    <location>
        <begin position="1172"/>
        <end position="1185"/>
    </location>
</feature>
<dbReference type="GO" id="GO:0009744">
    <property type="term" value="P:response to sucrose"/>
    <property type="evidence" value="ECO:0000314"/>
    <property type="project" value="FlyBase"/>
</dbReference>
<dbReference type="InterPro" id="IPR001054">
    <property type="entry name" value="A/G_cyclase"/>
</dbReference>
<keyword evidence="12 16" id="KW-0472">Membrane</keyword>
<dbReference type="OrthoDB" id="60033at2759"/>
<dbReference type="GO" id="GO:0005886">
    <property type="term" value="C:plasma membrane"/>
    <property type="evidence" value="ECO:0007669"/>
    <property type="project" value="InterPro"/>
</dbReference>
<evidence type="ECO:0000256" key="6">
    <source>
        <dbReference type="ARBA" id="ARBA00022723"/>
    </source>
</evidence>
<evidence type="ECO:0000256" key="12">
    <source>
        <dbReference type="ARBA" id="ARBA00023136"/>
    </source>
</evidence>
<dbReference type="PROSITE" id="PS50125">
    <property type="entry name" value="GUANYLATE_CYCLASE_2"/>
    <property type="match status" value="2"/>
</dbReference>
<dbReference type="HOGENOM" id="CLU_001072_3_1_1"/>
<keyword evidence="13 14" id="KW-0456">Lyase</keyword>
<name>Q7KLG6_DROME</name>
<feature type="transmembrane region" description="Helical" evidence="16">
    <location>
        <begin position="552"/>
        <end position="573"/>
    </location>
</feature>
<dbReference type="EC" id="4.6.1.1" evidence="4"/>
<dbReference type="Pfam" id="PF06327">
    <property type="entry name" value="Adcy_cons_dom"/>
    <property type="match status" value="1"/>
</dbReference>
<dbReference type="EMBL" id="AF168678">
    <property type="protein sequence ID" value="AAD46380.1"/>
    <property type="molecule type" value="mRNA"/>
</dbReference>
<reference evidence="18" key="1">
    <citation type="journal article" date="2000" name="Dev. Genes Evol.">
        <title>Restricted expression of a truncated adenylyl cyclase in the cephalic furrow of Drosophila melanogaster.</title>
        <authorList>
            <person name="Cann M.J."/>
            <person name="Levin L.R."/>
        </authorList>
    </citation>
    <scope>NUCLEOTIDE SEQUENCE</scope>
    <source>
        <strain evidence="18">Canton S</strain>
    </source>
</reference>
<dbReference type="InterPro" id="IPR029787">
    <property type="entry name" value="Nucleotide_cyclase"/>
</dbReference>
<dbReference type="PANTHER" id="PTHR45627:SF1">
    <property type="entry name" value="ADENYLATE CYCLASE TYPE 8"/>
    <property type="match status" value="1"/>
</dbReference>
<keyword evidence="10 16" id="KW-1133">Transmembrane helix</keyword>
<feature type="transmembrane region" description="Helical" evidence="16">
    <location>
        <begin position="599"/>
        <end position="618"/>
    </location>
</feature>
<dbReference type="GO" id="GO:0035556">
    <property type="term" value="P:intracellular signal transduction"/>
    <property type="evidence" value="ECO:0007669"/>
    <property type="project" value="InterPro"/>
</dbReference>
<keyword evidence="5 16" id="KW-0812">Transmembrane</keyword>
<evidence type="ECO:0000256" key="10">
    <source>
        <dbReference type="ARBA" id="ARBA00022989"/>
    </source>
</evidence>
<evidence type="ECO:0000256" key="16">
    <source>
        <dbReference type="SAM" id="Phobius"/>
    </source>
</evidence>
<organism evidence="18">
    <name type="scientific">Drosophila melanogaster</name>
    <name type="common">Fruit fly</name>
    <dbReference type="NCBI Taxonomy" id="7227"/>
    <lineage>
        <taxon>Eukaryota</taxon>
        <taxon>Metazoa</taxon>
        <taxon>Ecdysozoa</taxon>
        <taxon>Arthropoda</taxon>
        <taxon>Hexapoda</taxon>
        <taxon>Insecta</taxon>
        <taxon>Pterygota</taxon>
        <taxon>Neoptera</taxon>
        <taxon>Endopterygota</taxon>
        <taxon>Diptera</taxon>
        <taxon>Brachycera</taxon>
        <taxon>Muscomorpha</taxon>
        <taxon>Ephydroidea</taxon>
        <taxon>Drosophilidae</taxon>
        <taxon>Drosophila</taxon>
        <taxon>Sophophora</taxon>
    </lineage>
</organism>
<feature type="domain" description="Guanylate cyclase" evidence="17">
    <location>
        <begin position="894"/>
        <end position="1034"/>
    </location>
</feature>
<protein>
    <recommendedName>
        <fullName evidence="4">adenylate cyclase</fullName>
        <ecNumber evidence="4">4.6.1.1</ecNumber>
    </recommendedName>
</protein>
<evidence type="ECO:0000256" key="1">
    <source>
        <dbReference type="ARBA" id="ARBA00001593"/>
    </source>
</evidence>
<dbReference type="SUPFAM" id="SSF55073">
    <property type="entry name" value="Nucleotide cyclase"/>
    <property type="match status" value="2"/>
</dbReference>
<feature type="domain" description="Guanylate cyclase" evidence="17">
    <location>
        <begin position="79"/>
        <end position="210"/>
    </location>
</feature>
<evidence type="ECO:0000256" key="11">
    <source>
        <dbReference type="ARBA" id="ARBA00022998"/>
    </source>
</evidence>
<evidence type="ECO:0000259" key="17">
    <source>
        <dbReference type="PROSITE" id="PS50125"/>
    </source>
</evidence>
<gene>
    <name evidence="19" type="primary">Ac78C</name>
    <name evidence="19" type="ORF">CG10564</name>
</gene>
<evidence type="ECO:0000256" key="4">
    <source>
        <dbReference type="ARBA" id="ARBA00012201"/>
    </source>
</evidence>
<feature type="compositionally biased region" description="Polar residues" evidence="15">
    <location>
        <begin position="1186"/>
        <end position="1197"/>
    </location>
</feature>
<evidence type="ECO:0000256" key="14">
    <source>
        <dbReference type="RuleBase" id="RU000405"/>
    </source>
</evidence>
<feature type="transmembrane region" description="Helical" evidence="16">
    <location>
        <begin position="529"/>
        <end position="546"/>
    </location>
</feature>
<dbReference type="InterPro" id="IPR018297">
    <property type="entry name" value="A/G_cyclase_CS"/>
</dbReference>
<dbReference type="GO" id="GO:0010353">
    <property type="term" value="P:response to trehalose"/>
    <property type="evidence" value="ECO:0000314"/>
    <property type="project" value="FlyBase"/>
</dbReference>
<evidence type="ECO:0000256" key="8">
    <source>
        <dbReference type="ARBA" id="ARBA00022840"/>
    </source>
</evidence>
<dbReference type="GO" id="GO:0031000">
    <property type="term" value="P:response to caffeine"/>
    <property type="evidence" value="ECO:0000314"/>
    <property type="project" value="FlyBase"/>
</dbReference>
<keyword evidence="8" id="KW-0067">ATP-binding</keyword>
<evidence type="ECO:0000313" key="19">
    <source>
        <dbReference type="FlyBase" id="FBgn0024150"/>
    </source>
</evidence>
<keyword evidence="7" id="KW-0547">Nucleotide-binding</keyword>
<dbReference type="CDD" id="cd07302">
    <property type="entry name" value="CHD"/>
    <property type="match status" value="2"/>
</dbReference>
<dbReference type="VEuPathDB" id="VectorBase:FBgn0024150"/>
<comment type="subcellular location">
    <subcellularLocation>
        <location evidence="3">Membrane</location>
        <topology evidence="3">Multi-pass membrane protein</topology>
    </subcellularLocation>
</comment>
<dbReference type="FlyBase" id="FBgn0024150">
    <property type="gene designation" value="Ac78C"/>
</dbReference>
<evidence type="ECO:0000256" key="5">
    <source>
        <dbReference type="ARBA" id="ARBA00022692"/>
    </source>
</evidence>
<evidence type="ECO:0000313" key="18">
    <source>
        <dbReference type="EMBL" id="AAD46380.1"/>
    </source>
</evidence>
<keyword evidence="9" id="KW-0460">Magnesium</keyword>
<keyword evidence="6" id="KW-0479">Metal-binding</keyword>
<comment type="similarity">
    <text evidence="14">Belongs to the adenylyl cyclase class-4/guanylyl cyclase family.</text>
</comment>
<dbReference type="PANTHER" id="PTHR45627">
    <property type="entry name" value="ADENYLATE CYCLASE TYPE 1"/>
    <property type="match status" value="1"/>
</dbReference>
<comment type="catalytic activity">
    <reaction evidence="1">
        <text>ATP = 3',5'-cyclic AMP + diphosphate</text>
        <dbReference type="Rhea" id="RHEA:15389"/>
        <dbReference type="ChEBI" id="CHEBI:30616"/>
        <dbReference type="ChEBI" id="CHEBI:33019"/>
        <dbReference type="ChEBI" id="CHEBI:58165"/>
        <dbReference type="EC" id="4.6.1.1"/>
    </reaction>
</comment>
<feature type="compositionally biased region" description="Polar residues" evidence="15">
    <location>
        <begin position="1152"/>
        <end position="1163"/>
    </location>
</feature>
<evidence type="ECO:0000256" key="9">
    <source>
        <dbReference type="ARBA" id="ARBA00022842"/>
    </source>
</evidence>
<evidence type="ECO:0000256" key="7">
    <source>
        <dbReference type="ARBA" id="ARBA00022741"/>
    </source>
</evidence>
<dbReference type="SMART" id="SM00044">
    <property type="entry name" value="CYCc"/>
    <property type="match status" value="2"/>
</dbReference>
<evidence type="ECO:0000256" key="15">
    <source>
        <dbReference type="SAM" id="MobiDB-lite"/>
    </source>
</evidence>
<dbReference type="GO" id="GO:0046872">
    <property type="term" value="F:metal ion binding"/>
    <property type="evidence" value="ECO:0007669"/>
    <property type="project" value="UniProtKB-KW"/>
</dbReference>
<feature type="transmembrane region" description="Helical" evidence="16">
    <location>
        <begin position="775"/>
        <end position="794"/>
    </location>
</feature>
<dbReference type="GO" id="GO:0006171">
    <property type="term" value="P:cAMP biosynthetic process"/>
    <property type="evidence" value="ECO:0007669"/>
    <property type="project" value="UniProtKB-KW"/>
</dbReference>
<dbReference type="Gene3D" id="3.30.70.1230">
    <property type="entry name" value="Nucleotide cyclase"/>
    <property type="match status" value="2"/>
</dbReference>
<dbReference type="ExpressionAtlas" id="Q7KLG6">
    <property type="expression patterns" value="baseline and differential"/>
</dbReference>
<feature type="region of interest" description="Disordered" evidence="15">
    <location>
        <begin position="1132"/>
        <end position="1197"/>
    </location>
</feature>